<reference evidence="1" key="1">
    <citation type="journal article" date="2020" name="Stud. Mycol.">
        <title>101 Dothideomycetes genomes: a test case for predicting lifestyles and emergence of pathogens.</title>
        <authorList>
            <person name="Haridas S."/>
            <person name="Albert R."/>
            <person name="Binder M."/>
            <person name="Bloem J."/>
            <person name="Labutti K."/>
            <person name="Salamov A."/>
            <person name="Andreopoulos B."/>
            <person name="Baker S."/>
            <person name="Barry K."/>
            <person name="Bills G."/>
            <person name="Bluhm B."/>
            <person name="Cannon C."/>
            <person name="Castanera R."/>
            <person name="Culley D."/>
            <person name="Daum C."/>
            <person name="Ezra D."/>
            <person name="Gonzalez J."/>
            <person name="Henrissat B."/>
            <person name="Kuo A."/>
            <person name="Liang C."/>
            <person name="Lipzen A."/>
            <person name="Lutzoni F."/>
            <person name="Magnuson J."/>
            <person name="Mondo S."/>
            <person name="Nolan M."/>
            <person name="Ohm R."/>
            <person name="Pangilinan J."/>
            <person name="Park H.-J."/>
            <person name="Ramirez L."/>
            <person name="Alfaro M."/>
            <person name="Sun H."/>
            <person name="Tritt A."/>
            <person name="Yoshinaga Y."/>
            <person name="Zwiers L.-H."/>
            <person name="Turgeon B."/>
            <person name="Goodwin S."/>
            <person name="Spatafora J."/>
            <person name="Crous P."/>
            <person name="Grigoriev I."/>
        </authorList>
    </citation>
    <scope>NUCLEOTIDE SEQUENCE</scope>
    <source>
        <strain evidence="1">CBS 123094</strain>
    </source>
</reference>
<sequence length="74" mass="8331">MLGLRTRRCDFIVASISWSTVAWPPGQTQAIRDVRGHHPTASWVTVWVPEPFEGGGTGPERVPAYGYPLSRRRR</sequence>
<protein>
    <submittedName>
        <fullName evidence="1">Uncharacterized protein</fullName>
    </submittedName>
</protein>
<dbReference type="AlphaFoldDB" id="A0A6A5W4J7"/>
<dbReference type="EMBL" id="ML977633">
    <property type="protein sequence ID" value="KAF1995839.1"/>
    <property type="molecule type" value="Genomic_DNA"/>
</dbReference>
<evidence type="ECO:0000313" key="1">
    <source>
        <dbReference type="EMBL" id="KAF1995839.1"/>
    </source>
</evidence>
<accession>A0A6A5W4J7</accession>
<gene>
    <name evidence="1" type="ORF">P154DRAFT_526087</name>
</gene>
<keyword evidence="2" id="KW-1185">Reference proteome</keyword>
<name>A0A6A5W4J7_9PLEO</name>
<evidence type="ECO:0000313" key="2">
    <source>
        <dbReference type="Proteomes" id="UP000799779"/>
    </source>
</evidence>
<dbReference type="Proteomes" id="UP000799779">
    <property type="component" value="Unassembled WGS sequence"/>
</dbReference>
<proteinExistence type="predicted"/>
<organism evidence="1 2">
    <name type="scientific">Amniculicola lignicola CBS 123094</name>
    <dbReference type="NCBI Taxonomy" id="1392246"/>
    <lineage>
        <taxon>Eukaryota</taxon>
        <taxon>Fungi</taxon>
        <taxon>Dikarya</taxon>
        <taxon>Ascomycota</taxon>
        <taxon>Pezizomycotina</taxon>
        <taxon>Dothideomycetes</taxon>
        <taxon>Pleosporomycetidae</taxon>
        <taxon>Pleosporales</taxon>
        <taxon>Amniculicolaceae</taxon>
        <taxon>Amniculicola</taxon>
    </lineage>
</organism>